<proteinExistence type="predicted"/>
<organism evidence="1 2">
    <name type="scientific">Melia azedarach</name>
    <name type="common">Chinaberry tree</name>
    <dbReference type="NCBI Taxonomy" id="155640"/>
    <lineage>
        <taxon>Eukaryota</taxon>
        <taxon>Viridiplantae</taxon>
        <taxon>Streptophyta</taxon>
        <taxon>Embryophyta</taxon>
        <taxon>Tracheophyta</taxon>
        <taxon>Spermatophyta</taxon>
        <taxon>Magnoliopsida</taxon>
        <taxon>eudicotyledons</taxon>
        <taxon>Gunneridae</taxon>
        <taxon>Pentapetalae</taxon>
        <taxon>rosids</taxon>
        <taxon>malvids</taxon>
        <taxon>Sapindales</taxon>
        <taxon>Meliaceae</taxon>
        <taxon>Melia</taxon>
    </lineage>
</organism>
<accession>A0ACC1YY53</accession>
<keyword evidence="2" id="KW-1185">Reference proteome</keyword>
<evidence type="ECO:0000313" key="2">
    <source>
        <dbReference type="Proteomes" id="UP001164539"/>
    </source>
</evidence>
<sequence length="320" mass="35542">MGVVHKTDPSPAIVETVEEITRLYRSLPQRPSIEEIEAAMAVLKTVESEEQAKLDEISKQEKPRDVPEELFSLLQEFKRSMVLFQSHEQRKEAHHLVEVDKMFGNFDELIQRASGLVSGDTQKQKVTDFGDSVGKIEKEYVISDDSLMKRKEDGELEKNGDKGLVKSSSIEAALFSGAENTEKLSMMKIAAIIENSAKSGAVVLDLRGKLMDQIEWLPVSIAKLKDVTELDLSENRIMALPSFFGGLKALKKLDIHSNQIVNLPDSFGELVNLIDLDLHANRLKSLPASFGNLINLANLDLGSNNFTHLPETIGCLTSLK</sequence>
<protein>
    <submittedName>
        <fullName evidence="1">Plant intracellular Ras-group-related LRR protein</fullName>
    </submittedName>
</protein>
<evidence type="ECO:0000313" key="1">
    <source>
        <dbReference type="EMBL" id="KAJ4728725.1"/>
    </source>
</evidence>
<gene>
    <name evidence="1" type="ORF">OWV82_001615</name>
</gene>
<dbReference type="EMBL" id="CM051394">
    <property type="protein sequence ID" value="KAJ4728725.1"/>
    <property type="molecule type" value="Genomic_DNA"/>
</dbReference>
<reference evidence="1 2" key="1">
    <citation type="journal article" date="2023" name="Science">
        <title>Complex scaffold remodeling in plant triterpene biosynthesis.</title>
        <authorList>
            <person name="De La Pena R."/>
            <person name="Hodgson H."/>
            <person name="Liu J.C."/>
            <person name="Stephenson M.J."/>
            <person name="Martin A.C."/>
            <person name="Owen C."/>
            <person name="Harkess A."/>
            <person name="Leebens-Mack J."/>
            <person name="Jimenez L.E."/>
            <person name="Osbourn A."/>
            <person name="Sattely E.S."/>
        </authorList>
    </citation>
    <scope>NUCLEOTIDE SEQUENCE [LARGE SCALE GENOMIC DNA]</scope>
    <source>
        <strain evidence="2">cv. JPN11</strain>
        <tissue evidence="1">Leaf</tissue>
    </source>
</reference>
<name>A0ACC1YY53_MELAZ</name>
<feature type="non-terminal residue" evidence="1">
    <location>
        <position position="320"/>
    </location>
</feature>
<comment type="caution">
    <text evidence="1">The sequence shown here is derived from an EMBL/GenBank/DDBJ whole genome shotgun (WGS) entry which is preliminary data.</text>
</comment>
<dbReference type="Proteomes" id="UP001164539">
    <property type="component" value="Chromosome 1"/>
</dbReference>